<dbReference type="Pfam" id="PF01963">
    <property type="entry name" value="TraB_PrgY_gumN"/>
    <property type="match status" value="1"/>
</dbReference>
<comment type="caution">
    <text evidence="1">The sequence shown here is derived from an EMBL/GenBank/DDBJ whole genome shotgun (WGS) entry which is preliminary data.</text>
</comment>
<dbReference type="InterPro" id="IPR002816">
    <property type="entry name" value="TraB/PrgY/GumN_fam"/>
</dbReference>
<evidence type="ECO:0000313" key="1">
    <source>
        <dbReference type="EMBL" id="MBP1852242.1"/>
    </source>
</evidence>
<evidence type="ECO:0000313" key="2">
    <source>
        <dbReference type="Proteomes" id="UP000759443"/>
    </source>
</evidence>
<protein>
    <submittedName>
        <fullName evidence="1">Uncharacterized protein YbaP (TraB family)</fullName>
    </submittedName>
</protein>
<accession>A0ABS4E2T4</accession>
<proteinExistence type="predicted"/>
<sequence length="360" mass="38697">MKSMLLNRFKPGRLSLVDLGLLSLAALNWIALLSLTIVLATVSLAKAAEGGCKGHSLLPDLARTQPERYARMLEEAAKVPNGRGRLWKIEKPGTAPSYLFGTMHVTDPRVLAMPQAARDAIAAARTVVIESDEVLNERRASASIAERPDLMTFTDGSSLTDRLSPEQRINLEAGLQARGIKLATIAQFQPWIVSSFIAMPACEQMRKASGADFLDKAIAQKALANGKQVTGLETLVEQLTALSELPVEFHVQSLLQTLAIGDRMNDIMETMTALYLSGDIGMTAPMLKAVAPAASDGDQGYAGFEQRMITDRNHVMADRSEPILNEGAAFIAVGALHLPGPEGVIALLRAKGFSVTRIKG</sequence>
<dbReference type="Proteomes" id="UP000759443">
    <property type="component" value="Unassembled WGS sequence"/>
</dbReference>
<name>A0ABS4E2T4_9HYPH</name>
<reference evidence="1 2" key="1">
    <citation type="submission" date="2021-03" db="EMBL/GenBank/DDBJ databases">
        <title>Genomic Encyclopedia of Type Strains, Phase IV (KMG-IV): sequencing the most valuable type-strain genomes for metagenomic binning, comparative biology and taxonomic classification.</title>
        <authorList>
            <person name="Goeker M."/>
        </authorList>
    </citation>
    <scope>NUCLEOTIDE SEQUENCE [LARGE SCALE GENOMIC DNA]</scope>
    <source>
        <strain evidence="1 2">DSM 21600</strain>
    </source>
</reference>
<dbReference type="PANTHER" id="PTHR40590">
    <property type="entry name" value="CYTOPLASMIC PROTEIN-RELATED"/>
    <property type="match status" value="1"/>
</dbReference>
<dbReference type="PANTHER" id="PTHR40590:SF1">
    <property type="entry name" value="CYTOPLASMIC PROTEIN"/>
    <property type="match status" value="1"/>
</dbReference>
<dbReference type="InterPro" id="IPR047111">
    <property type="entry name" value="YbaP-like"/>
</dbReference>
<gene>
    <name evidence="1" type="ORF">J2Z17_003697</name>
</gene>
<keyword evidence="2" id="KW-1185">Reference proteome</keyword>
<organism evidence="1 2">
    <name type="scientific">Rhizobium halophytocola</name>
    <dbReference type="NCBI Taxonomy" id="735519"/>
    <lineage>
        <taxon>Bacteria</taxon>
        <taxon>Pseudomonadati</taxon>
        <taxon>Pseudomonadota</taxon>
        <taxon>Alphaproteobacteria</taxon>
        <taxon>Hyphomicrobiales</taxon>
        <taxon>Rhizobiaceae</taxon>
        <taxon>Rhizobium/Agrobacterium group</taxon>
        <taxon>Rhizobium</taxon>
    </lineage>
</organism>
<dbReference type="CDD" id="cd14789">
    <property type="entry name" value="Tiki"/>
    <property type="match status" value="1"/>
</dbReference>
<dbReference type="EMBL" id="JAGGJU010000010">
    <property type="protein sequence ID" value="MBP1852242.1"/>
    <property type="molecule type" value="Genomic_DNA"/>
</dbReference>
<dbReference type="RefSeq" id="WP_209947078.1">
    <property type="nucleotide sequence ID" value="NZ_JAGGJU010000010.1"/>
</dbReference>